<evidence type="ECO:0000259" key="2">
    <source>
        <dbReference type="Pfam" id="PF01205"/>
    </source>
</evidence>
<dbReference type="PROSITE" id="PS00910">
    <property type="entry name" value="UPF0029"/>
    <property type="match status" value="1"/>
</dbReference>
<dbReference type="SUPFAM" id="SSF54211">
    <property type="entry name" value="Ribosomal protein S5 domain 2-like"/>
    <property type="match status" value="1"/>
</dbReference>
<dbReference type="SUPFAM" id="SSF54980">
    <property type="entry name" value="EF-G C-terminal domain-like"/>
    <property type="match status" value="1"/>
</dbReference>
<keyword evidence="5" id="KW-1185">Reference proteome</keyword>
<proteinExistence type="inferred from homology"/>
<name>A0A6G8AQB0_9ENTE</name>
<dbReference type="Pfam" id="PF01205">
    <property type="entry name" value="Impact_N"/>
    <property type="match status" value="1"/>
</dbReference>
<evidence type="ECO:0000313" key="4">
    <source>
        <dbReference type="EMBL" id="QIL47177.1"/>
    </source>
</evidence>
<comment type="similarity">
    <text evidence="1">Belongs to the IMPACT family.</text>
</comment>
<dbReference type="InterPro" id="IPR015269">
    <property type="entry name" value="UPF0029_Impact_C"/>
</dbReference>
<reference evidence="4 5" key="1">
    <citation type="submission" date="2020-03" db="EMBL/GenBank/DDBJ databases">
        <title>Vagococcus sp. nov., isolated from beetles.</title>
        <authorList>
            <person name="Hyun D.-W."/>
            <person name="Bae J.-W."/>
        </authorList>
    </citation>
    <scope>NUCLEOTIDE SEQUENCE [LARGE SCALE GENOMIC DNA]</scope>
    <source>
        <strain evidence="4 5">HDW17B</strain>
    </source>
</reference>
<dbReference type="InterPro" id="IPR023582">
    <property type="entry name" value="Impact"/>
</dbReference>
<dbReference type="RefSeq" id="WP_166033289.1">
    <property type="nucleotide sequence ID" value="NZ_CP049887.1"/>
</dbReference>
<evidence type="ECO:0000313" key="5">
    <source>
        <dbReference type="Proteomes" id="UP000501747"/>
    </source>
</evidence>
<dbReference type="GO" id="GO:0005737">
    <property type="term" value="C:cytoplasm"/>
    <property type="evidence" value="ECO:0007669"/>
    <property type="project" value="TreeGrafter"/>
</dbReference>
<feature type="domain" description="UPF0029" evidence="3">
    <location>
        <begin position="140"/>
        <end position="196"/>
    </location>
</feature>
<evidence type="ECO:0000256" key="1">
    <source>
        <dbReference type="ARBA" id="ARBA00007665"/>
    </source>
</evidence>
<accession>A0A6G8AQB0</accession>
<organism evidence="4 5">
    <name type="scientific">Vagococcus hydrophili</name>
    <dbReference type="NCBI Taxonomy" id="2714947"/>
    <lineage>
        <taxon>Bacteria</taxon>
        <taxon>Bacillati</taxon>
        <taxon>Bacillota</taxon>
        <taxon>Bacilli</taxon>
        <taxon>Lactobacillales</taxon>
        <taxon>Enterococcaceae</taxon>
        <taxon>Vagococcus</taxon>
    </lineage>
</organism>
<dbReference type="InterPro" id="IPR020568">
    <property type="entry name" value="Ribosomal_Su5_D2-typ_SF"/>
</dbReference>
<dbReference type="KEGG" id="vhy:G7082_00840"/>
<dbReference type="InterPro" id="IPR015796">
    <property type="entry name" value="Impact_YigZ-like"/>
</dbReference>
<dbReference type="InterPro" id="IPR036956">
    <property type="entry name" value="Impact_N_sf"/>
</dbReference>
<dbReference type="EMBL" id="CP049887">
    <property type="protein sequence ID" value="QIL47177.1"/>
    <property type="molecule type" value="Genomic_DNA"/>
</dbReference>
<sequence length="212" mass="23828">MLSNYYTIKEDGQFEIVIKKSRFICQLKRIESEEEAKEFIAQIKKEHWKASHNCTAYVLGDHQAIQRSSDDGEPSGTAGVPMLEVLKVKELHNVLAIVTRYFGGTELGAGGLIRAYSNSVSETLNEIGMVEGKLQQEISVTIDYSLHGKVEHFLENNPNYTLKDTLFTDKVTLLIMADEKEVPLCQESLINLLSNQCSIELGETDYVEVPIK</sequence>
<feature type="domain" description="Impact N-terminal" evidence="2">
    <location>
        <begin position="19"/>
        <end position="124"/>
    </location>
</feature>
<dbReference type="NCBIfam" id="TIGR00257">
    <property type="entry name" value="IMPACT_YIGZ"/>
    <property type="match status" value="1"/>
</dbReference>
<dbReference type="InterPro" id="IPR035647">
    <property type="entry name" value="EFG_III/V"/>
</dbReference>
<dbReference type="GO" id="GO:0006446">
    <property type="term" value="P:regulation of translational initiation"/>
    <property type="evidence" value="ECO:0007669"/>
    <property type="project" value="TreeGrafter"/>
</dbReference>
<dbReference type="Gene3D" id="3.30.230.30">
    <property type="entry name" value="Impact, N-terminal domain"/>
    <property type="match status" value="1"/>
</dbReference>
<dbReference type="InterPro" id="IPR001498">
    <property type="entry name" value="Impact_N"/>
</dbReference>
<dbReference type="PANTHER" id="PTHR16301">
    <property type="entry name" value="IMPACT-RELATED"/>
    <property type="match status" value="1"/>
</dbReference>
<gene>
    <name evidence="4" type="ORF">G7082_00840</name>
</gene>
<protein>
    <submittedName>
        <fullName evidence="4">YigZ family protein</fullName>
    </submittedName>
</protein>
<dbReference type="PANTHER" id="PTHR16301:SF20">
    <property type="entry name" value="IMPACT FAMILY MEMBER YIGZ"/>
    <property type="match status" value="1"/>
</dbReference>
<dbReference type="Pfam" id="PF09186">
    <property type="entry name" value="DUF1949"/>
    <property type="match status" value="1"/>
</dbReference>
<evidence type="ECO:0000259" key="3">
    <source>
        <dbReference type="Pfam" id="PF09186"/>
    </source>
</evidence>
<dbReference type="Proteomes" id="UP000501747">
    <property type="component" value="Chromosome"/>
</dbReference>
<dbReference type="InterPro" id="IPR020569">
    <property type="entry name" value="UPF0029_Impact_CS"/>
</dbReference>
<dbReference type="AlphaFoldDB" id="A0A6G8AQB0"/>